<sequence length="406" mass="41555">MASLSSISVIAMLSPFMLLPVVARTSSIDEWSAFVVGQSIGSMGGSAILYSWGFSGPTLAARMRGVRLVELYNDSLVGRLVISVVSCSCAGLAAALLVPQDAGIAILVAVAIAVNAGLTPSWYFIGMNRPRGLVAYETLPTIAVTAVSASLLVLGAPLWVYPLLLMSVRLVSVSWLAVLLNRGHGFGAFSVSRAMRLHRTEKGLAASQILASAYASGPVTIVAAITSPAVVARFSSADKMYRPATMVLGASVNALQSRVSEHGNGKDRRRLHLALMLTGLLGIIGGLGIAVLGVPASRLIFGPDLATTPGVAIAFAVAFVAVAANSASGRLILIPAGDSRAVLLSTCAGAIVGLPLMIACGVTFGATGVAWAFAASEIVVAAVQLLPAQRTLNRMDVSAISSSTAS</sequence>
<feature type="transmembrane region" description="Helical" evidence="6">
    <location>
        <begin position="341"/>
        <end position="364"/>
    </location>
</feature>
<dbReference type="AlphaFoldDB" id="A0AAX3YHU1"/>
<gene>
    <name evidence="7" type="ORF">O4328_16615</name>
    <name evidence="8" type="ORF">Q5707_08720</name>
</gene>
<dbReference type="RefSeq" id="WP_269591386.1">
    <property type="nucleotide sequence ID" value="NZ_CP130953.1"/>
</dbReference>
<keyword evidence="2" id="KW-1003">Cell membrane</keyword>
<evidence type="ECO:0008006" key="11">
    <source>
        <dbReference type="Google" id="ProtNLM"/>
    </source>
</evidence>
<evidence type="ECO:0000313" key="9">
    <source>
        <dbReference type="Proteomes" id="UP001066327"/>
    </source>
</evidence>
<dbReference type="PANTHER" id="PTHR30250">
    <property type="entry name" value="PST FAMILY PREDICTED COLANIC ACID TRANSPORTER"/>
    <property type="match status" value="1"/>
</dbReference>
<evidence type="ECO:0000313" key="8">
    <source>
        <dbReference type="EMBL" id="WLF49052.1"/>
    </source>
</evidence>
<accession>A0AAX3YHU1</accession>
<dbReference type="EMBL" id="CP130953">
    <property type="protein sequence ID" value="WLF49052.1"/>
    <property type="molecule type" value="Genomic_DNA"/>
</dbReference>
<feature type="transmembrane region" description="Helical" evidence="6">
    <location>
        <begin position="133"/>
        <end position="153"/>
    </location>
</feature>
<reference evidence="8" key="2">
    <citation type="submission" date="2023-07" db="EMBL/GenBank/DDBJ databases">
        <title>Genomic analysis of Rhodococcus opacus VOC-14 with glycol ethers degradation activity.</title>
        <authorList>
            <person name="Narkevich D.A."/>
            <person name="Hlushen A.M."/>
            <person name="Akhremchuk A.E."/>
            <person name="Sikolenko M.A."/>
            <person name="Valentovich L.N."/>
        </authorList>
    </citation>
    <scope>NUCLEOTIDE SEQUENCE</scope>
    <source>
        <strain evidence="8">VOC-14</strain>
    </source>
</reference>
<dbReference type="Proteomes" id="UP001231166">
    <property type="component" value="Chromosome"/>
</dbReference>
<feature type="transmembrane region" description="Helical" evidence="6">
    <location>
        <begin position="104"/>
        <end position="126"/>
    </location>
</feature>
<feature type="transmembrane region" description="Helical" evidence="6">
    <location>
        <begin position="159"/>
        <end position="180"/>
    </location>
</feature>
<name>A0AAX3YHU1_RHOOP</name>
<evidence type="ECO:0000256" key="4">
    <source>
        <dbReference type="ARBA" id="ARBA00022989"/>
    </source>
</evidence>
<evidence type="ECO:0000256" key="6">
    <source>
        <dbReference type="SAM" id="Phobius"/>
    </source>
</evidence>
<dbReference type="GO" id="GO:0005886">
    <property type="term" value="C:plasma membrane"/>
    <property type="evidence" value="ECO:0007669"/>
    <property type="project" value="UniProtKB-SubCell"/>
</dbReference>
<feature type="transmembrane region" description="Helical" evidence="6">
    <location>
        <begin position="370"/>
        <end position="388"/>
    </location>
</feature>
<keyword evidence="9" id="KW-1185">Reference proteome</keyword>
<comment type="subcellular location">
    <subcellularLocation>
        <location evidence="1">Cell membrane</location>
        <topology evidence="1">Multi-pass membrane protein</topology>
    </subcellularLocation>
</comment>
<feature type="transmembrane region" description="Helical" evidence="6">
    <location>
        <begin position="33"/>
        <end position="55"/>
    </location>
</feature>
<reference evidence="7" key="1">
    <citation type="submission" date="2022-12" db="EMBL/GenBank/DDBJ databases">
        <authorList>
            <person name="Krivoruchko A.V."/>
            <person name="Elkin A."/>
        </authorList>
    </citation>
    <scope>NUCLEOTIDE SEQUENCE</scope>
    <source>
        <strain evidence="7">IEGM 249</strain>
    </source>
</reference>
<feature type="transmembrane region" description="Helical" evidence="6">
    <location>
        <begin position="312"/>
        <end position="334"/>
    </location>
</feature>
<keyword evidence="4 6" id="KW-1133">Transmembrane helix</keyword>
<dbReference type="PANTHER" id="PTHR30250:SF11">
    <property type="entry name" value="O-ANTIGEN TRANSPORTER-RELATED"/>
    <property type="match status" value="1"/>
</dbReference>
<evidence type="ECO:0000313" key="10">
    <source>
        <dbReference type="Proteomes" id="UP001231166"/>
    </source>
</evidence>
<protein>
    <recommendedName>
        <fullName evidence="11">O-antigen/teichoic acid export membrane protein</fullName>
    </recommendedName>
</protein>
<evidence type="ECO:0000313" key="7">
    <source>
        <dbReference type="EMBL" id="MCZ4585306.1"/>
    </source>
</evidence>
<proteinExistence type="predicted"/>
<keyword evidence="3 6" id="KW-0812">Transmembrane</keyword>
<feature type="transmembrane region" description="Helical" evidence="6">
    <location>
        <begin position="76"/>
        <end position="98"/>
    </location>
</feature>
<dbReference type="InterPro" id="IPR050833">
    <property type="entry name" value="Poly_Biosynth_Transport"/>
</dbReference>
<evidence type="ECO:0000256" key="2">
    <source>
        <dbReference type="ARBA" id="ARBA00022475"/>
    </source>
</evidence>
<dbReference type="Proteomes" id="UP001066327">
    <property type="component" value="Unassembled WGS sequence"/>
</dbReference>
<feature type="transmembrane region" description="Helical" evidence="6">
    <location>
        <begin position="273"/>
        <end position="292"/>
    </location>
</feature>
<organism evidence="8 10">
    <name type="scientific">Rhodococcus opacus</name>
    <name type="common">Nocardia opaca</name>
    <dbReference type="NCBI Taxonomy" id="37919"/>
    <lineage>
        <taxon>Bacteria</taxon>
        <taxon>Bacillati</taxon>
        <taxon>Actinomycetota</taxon>
        <taxon>Actinomycetes</taxon>
        <taxon>Mycobacteriales</taxon>
        <taxon>Nocardiaceae</taxon>
        <taxon>Rhodococcus</taxon>
    </lineage>
</organism>
<evidence type="ECO:0000256" key="3">
    <source>
        <dbReference type="ARBA" id="ARBA00022692"/>
    </source>
</evidence>
<evidence type="ECO:0000256" key="5">
    <source>
        <dbReference type="ARBA" id="ARBA00023136"/>
    </source>
</evidence>
<evidence type="ECO:0000256" key="1">
    <source>
        <dbReference type="ARBA" id="ARBA00004651"/>
    </source>
</evidence>
<keyword evidence="5 6" id="KW-0472">Membrane</keyword>
<dbReference type="EMBL" id="JAPWIS010000008">
    <property type="protein sequence ID" value="MCZ4585306.1"/>
    <property type="molecule type" value="Genomic_DNA"/>
</dbReference>